<dbReference type="EMBL" id="CP120682">
    <property type="protein sequence ID" value="WKN39487.1"/>
    <property type="molecule type" value="Genomic_DNA"/>
</dbReference>
<sequence length="863" mass="97061">MINTFIGNLGHFFVISSFVASLVAAYAYITATLQTDSVKAQSWRNFARTAFYVHGGLVIGVVGSLFYIIYNHLFEYHYAWSHSSLSLPVYYMISCFWEGQEGSFLLWIFWHVILGFVLIRTNRQSGWEAPVMAVFALVQAFLASMILGTVIPGIELKLGSSPFLLLRDVMVDAPVFAMNPDFQPEDGTGLNPLLQNYWMVIHPPTLFLGFATTLVPFAFCIAGIWRKQYESWVKPALPWAIFSAAVLGLGIMMGAYWAYETLNFGGYWNWDPVENAVYIPWLVLVASIHTLIIFKNNGTALKTSIILVITTFVLILYSTFLTRSGILGNASVHSFTDLGLSGQLLIYLLFFTIAAIVLSAIRWKEIPTSDKEASAYSREFWIFIGATTLCLMSFQVLVPTSIPVYNSIVEAFGGVSNVAPPADQILFYTKFQLWFAIAIALLSGTGQFFFWKKMDPEKLKNELSIPLILTLVISAIAILVGKVTNPVYILLLTVSVYSIVANGKILFRFGKENFRLSGGSISHIGIAMIFIGILFSAGYSNVVSVNESGLLIFKDDPANENLENTLLWINEPRSMGEYELVYKGQRVDARDVPVYVDKDLLRPTETPFLPVAVEDFTYQGTHYFSKGDTVQIHPENTYHEIQYTHKETGKQFTLYPRSQVNPNMGLIASPDIRRTAFKDLYTHVSAIPPEADEKEWSEIEELEVKMGEQFFANDYVAQLTQIERVDTVEGVELQEGDLAVKAHIQVMGGDTEYLLQPIYLIRDRMVGRIPDTSQELGLRLTLLNILPEQNSFVLGMETTQKEYIVLKAIEKPLINVLWIGTLLLMFGFGVATYRRYQDYKKPVTKSSSSKPRPQKPKNKPVSV</sequence>
<feature type="domain" description="Cytochrome c assembly protein" evidence="5">
    <location>
        <begin position="100"/>
        <end position="324"/>
    </location>
</feature>
<dbReference type="PANTHER" id="PTHR43653:SF1">
    <property type="entry name" value="CYTOCHROME C-TYPE BIOGENESIS PROTEIN CCMF"/>
    <property type="match status" value="1"/>
</dbReference>
<dbReference type="Pfam" id="PF01578">
    <property type="entry name" value="Cytochrom_C_asm"/>
    <property type="match status" value="1"/>
</dbReference>
<reference evidence="7" key="1">
    <citation type="journal article" date="2023" name="Comput. Struct. Biotechnol. J.">
        <title>Discovery of a novel marine Bacteroidetes with a rich repertoire of carbohydrate-active enzymes.</title>
        <authorList>
            <person name="Chen B."/>
            <person name="Liu G."/>
            <person name="Chen Q."/>
            <person name="Wang H."/>
            <person name="Liu L."/>
            <person name="Tang K."/>
        </authorList>
    </citation>
    <scope>NUCLEOTIDE SEQUENCE</scope>
    <source>
        <strain evidence="7">TK19036</strain>
    </source>
</reference>
<organism evidence="7">
    <name type="scientific">Roseihalotalea indica</name>
    <dbReference type="NCBI Taxonomy" id="2867963"/>
    <lineage>
        <taxon>Bacteria</taxon>
        <taxon>Pseudomonadati</taxon>
        <taxon>Bacteroidota</taxon>
        <taxon>Cytophagia</taxon>
        <taxon>Cytophagales</taxon>
        <taxon>Catalimonadaceae</taxon>
        <taxon>Roseihalotalea</taxon>
    </lineage>
</organism>
<feature type="transmembrane region" description="Helical" evidence="4">
    <location>
        <begin position="487"/>
        <end position="507"/>
    </location>
</feature>
<evidence type="ECO:0000313" key="7">
    <source>
        <dbReference type="EMBL" id="WKN39487.1"/>
    </source>
</evidence>
<dbReference type="GO" id="GO:0017004">
    <property type="term" value="P:cytochrome complex assembly"/>
    <property type="evidence" value="ECO:0007669"/>
    <property type="project" value="UniProtKB-KW"/>
</dbReference>
<dbReference type="Pfam" id="PF16327">
    <property type="entry name" value="CcmF_C"/>
    <property type="match status" value="1"/>
</dbReference>
<feature type="transmembrane region" description="Helical" evidence="4">
    <location>
        <begin position="90"/>
        <end position="119"/>
    </location>
</feature>
<feature type="transmembrane region" description="Helical" evidence="4">
    <location>
        <begin position="813"/>
        <end position="833"/>
    </location>
</feature>
<dbReference type="GO" id="GO:0020037">
    <property type="term" value="F:heme binding"/>
    <property type="evidence" value="ECO:0007669"/>
    <property type="project" value="InterPro"/>
</dbReference>
<comment type="similarity">
    <text evidence="1">Belongs to the CcmF/CycK/Ccl1/NrfE/CcsA family.</text>
</comment>
<feature type="domain" description="Cytochrome c-type biogenesis protein CcmF C-terminal" evidence="6">
    <location>
        <begin position="345"/>
        <end position="541"/>
    </location>
</feature>
<keyword evidence="4" id="KW-0812">Transmembrane</keyword>
<dbReference type="PANTHER" id="PTHR43653">
    <property type="entry name" value="CYTOCHROME C ASSEMBLY PROTEIN-RELATED"/>
    <property type="match status" value="1"/>
</dbReference>
<evidence type="ECO:0000256" key="2">
    <source>
        <dbReference type="ARBA" id="ARBA00022748"/>
    </source>
</evidence>
<evidence type="ECO:0000256" key="4">
    <source>
        <dbReference type="SAM" id="Phobius"/>
    </source>
</evidence>
<keyword evidence="4" id="KW-1133">Transmembrane helix</keyword>
<feature type="transmembrane region" description="Helical" evidence="4">
    <location>
        <begin position="380"/>
        <end position="398"/>
    </location>
</feature>
<feature type="transmembrane region" description="Helical" evidence="4">
    <location>
        <begin position="12"/>
        <end position="29"/>
    </location>
</feature>
<accession>A0AA49GR91</accession>
<evidence type="ECO:0000256" key="3">
    <source>
        <dbReference type="SAM" id="MobiDB-lite"/>
    </source>
</evidence>
<evidence type="ECO:0000259" key="6">
    <source>
        <dbReference type="Pfam" id="PF16327"/>
    </source>
</evidence>
<feature type="transmembrane region" description="Helical" evidence="4">
    <location>
        <begin position="340"/>
        <end position="360"/>
    </location>
</feature>
<feature type="transmembrane region" description="Helical" evidence="4">
    <location>
        <begin position="301"/>
        <end position="320"/>
    </location>
</feature>
<feature type="transmembrane region" description="Helical" evidence="4">
    <location>
        <begin position="50"/>
        <end position="70"/>
    </location>
</feature>
<dbReference type="InterPro" id="IPR003567">
    <property type="entry name" value="Cyt_c_biogenesis"/>
</dbReference>
<dbReference type="GO" id="GO:0016020">
    <property type="term" value="C:membrane"/>
    <property type="evidence" value="ECO:0007669"/>
    <property type="project" value="InterPro"/>
</dbReference>
<keyword evidence="2" id="KW-0201">Cytochrome c-type biogenesis</keyword>
<gene>
    <name evidence="7" type="primary">ccsA</name>
    <name evidence="7" type="ORF">K4G66_12370</name>
</gene>
<reference evidence="7" key="2">
    <citation type="journal article" date="2024" name="Antonie Van Leeuwenhoek">
        <title>Roseihalotalea indica gen. nov., sp. nov., a halophilic Bacteroidetes from mesopelagic Southwest Indian Ocean with higher carbohydrate metabolic potential.</title>
        <authorList>
            <person name="Chen B."/>
            <person name="Zhang M."/>
            <person name="Lin D."/>
            <person name="Ye J."/>
            <person name="Tang K."/>
        </authorList>
    </citation>
    <scope>NUCLEOTIDE SEQUENCE</scope>
    <source>
        <strain evidence="7">TK19036</strain>
    </source>
</reference>
<feature type="transmembrane region" description="Helical" evidence="4">
    <location>
        <begin position="278"/>
        <end position="294"/>
    </location>
</feature>
<feature type="transmembrane region" description="Helical" evidence="4">
    <location>
        <begin position="131"/>
        <end position="154"/>
    </location>
</feature>
<dbReference type="InterPro" id="IPR002541">
    <property type="entry name" value="Cyt_c_assembly"/>
</dbReference>
<feature type="transmembrane region" description="Helical" evidence="4">
    <location>
        <begin position="237"/>
        <end position="258"/>
    </location>
</feature>
<name>A0AA49GR91_9BACT</name>
<feature type="region of interest" description="Disordered" evidence="3">
    <location>
        <begin position="841"/>
        <end position="863"/>
    </location>
</feature>
<dbReference type="GO" id="GO:0015232">
    <property type="term" value="F:heme transmembrane transporter activity"/>
    <property type="evidence" value="ECO:0007669"/>
    <property type="project" value="InterPro"/>
</dbReference>
<protein>
    <submittedName>
        <fullName evidence="7">Cytochrome c biogenesis protein CcsA</fullName>
    </submittedName>
</protein>
<proteinExistence type="inferred from homology"/>
<evidence type="ECO:0000259" key="5">
    <source>
        <dbReference type="Pfam" id="PF01578"/>
    </source>
</evidence>
<feature type="transmembrane region" description="Helical" evidence="4">
    <location>
        <begin position="431"/>
        <end position="451"/>
    </location>
</feature>
<dbReference type="InterPro" id="IPR032523">
    <property type="entry name" value="CcmF_C"/>
</dbReference>
<feature type="transmembrane region" description="Helical" evidence="4">
    <location>
        <begin position="463"/>
        <end position="481"/>
    </location>
</feature>
<feature type="transmembrane region" description="Helical" evidence="4">
    <location>
        <begin position="206"/>
        <end position="225"/>
    </location>
</feature>
<dbReference type="AlphaFoldDB" id="A0AA49GR91"/>
<feature type="compositionally biased region" description="Basic residues" evidence="3">
    <location>
        <begin position="852"/>
        <end position="863"/>
    </location>
</feature>
<keyword evidence="4" id="KW-0472">Membrane</keyword>
<dbReference type="PRINTS" id="PR01410">
    <property type="entry name" value="CCBIOGENESIS"/>
</dbReference>
<feature type="transmembrane region" description="Helical" evidence="4">
    <location>
        <begin position="519"/>
        <end position="539"/>
    </location>
</feature>
<evidence type="ECO:0000256" key="1">
    <source>
        <dbReference type="ARBA" id="ARBA00009186"/>
    </source>
</evidence>